<organism evidence="4 5">
    <name type="scientific">Basidiobolus ranarum</name>
    <dbReference type="NCBI Taxonomy" id="34480"/>
    <lineage>
        <taxon>Eukaryota</taxon>
        <taxon>Fungi</taxon>
        <taxon>Fungi incertae sedis</taxon>
        <taxon>Zoopagomycota</taxon>
        <taxon>Entomophthoromycotina</taxon>
        <taxon>Basidiobolomycetes</taxon>
        <taxon>Basidiobolales</taxon>
        <taxon>Basidiobolaceae</taxon>
        <taxon>Basidiobolus</taxon>
    </lineage>
</organism>
<keyword evidence="2" id="KW-0819">tRNA processing</keyword>
<dbReference type="InterPro" id="IPR036167">
    <property type="entry name" value="tRNA_intron_Endo_cat-like_sf"/>
</dbReference>
<evidence type="ECO:0000256" key="2">
    <source>
        <dbReference type="ARBA" id="ARBA00022694"/>
    </source>
</evidence>
<keyword evidence="5" id="KW-1185">Reference proteome</keyword>
<name>A0ABR2WIR3_9FUNG</name>
<dbReference type="PANTHER" id="PTHR28582">
    <property type="entry name" value="TRNA-SPLICING ENDONUCLEASE SUBUNIT SEN15"/>
    <property type="match status" value="1"/>
</dbReference>
<evidence type="ECO:0000256" key="1">
    <source>
        <dbReference type="ARBA" id="ARBA00006091"/>
    </source>
</evidence>
<evidence type="ECO:0000313" key="4">
    <source>
        <dbReference type="EMBL" id="KAK9761398.1"/>
    </source>
</evidence>
<gene>
    <name evidence="4" type="ORF">K7432_013734</name>
</gene>
<sequence length="124" mass="14382">MLHLHPKYKEIAEACETYPEEAEVLFQVYLDLTLEKEWSLVETKHVKAISRFVLEGKKELKEEIRYIVPTLASERWSLERIEKLFIELEKILDNKPSSVMLAITSTDSTVVYYTVHSGIVPPTS</sequence>
<comment type="similarity">
    <text evidence="1">Belongs to the SEN15 family.</text>
</comment>
<dbReference type="EMBL" id="JASJQH010001409">
    <property type="protein sequence ID" value="KAK9761398.1"/>
    <property type="molecule type" value="Genomic_DNA"/>
</dbReference>
<dbReference type="InterPro" id="IPR011856">
    <property type="entry name" value="tRNA_endonuc-like_dom_sf"/>
</dbReference>
<protein>
    <recommendedName>
        <fullName evidence="3">tRNA-splicing endonuclease subunit Sen15 domain-containing protein</fullName>
    </recommendedName>
</protein>
<proteinExistence type="inferred from homology"/>
<evidence type="ECO:0000259" key="3">
    <source>
        <dbReference type="Pfam" id="PF09631"/>
    </source>
</evidence>
<dbReference type="InterPro" id="IPR018593">
    <property type="entry name" value="tRNA-endonuc_su_Sen15"/>
</dbReference>
<comment type="caution">
    <text evidence="4">The sequence shown here is derived from an EMBL/GenBank/DDBJ whole genome shotgun (WGS) entry which is preliminary data.</text>
</comment>
<dbReference type="PANTHER" id="PTHR28582:SF1">
    <property type="entry name" value="TRNA-SPLICING ENDONUCLEASE SUBUNIT SEN15"/>
    <property type="match status" value="1"/>
</dbReference>
<dbReference type="Pfam" id="PF09631">
    <property type="entry name" value="Sen15"/>
    <property type="match status" value="1"/>
</dbReference>
<accession>A0ABR2WIR3</accession>
<feature type="domain" description="tRNA-splicing endonuclease subunit Sen15" evidence="3">
    <location>
        <begin position="27"/>
        <end position="123"/>
    </location>
</feature>
<dbReference type="Gene3D" id="3.40.1350.10">
    <property type="match status" value="1"/>
</dbReference>
<dbReference type="Proteomes" id="UP001479436">
    <property type="component" value="Unassembled WGS sequence"/>
</dbReference>
<dbReference type="SUPFAM" id="SSF53032">
    <property type="entry name" value="tRNA-intron endonuclease catalytic domain-like"/>
    <property type="match status" value="1"/>
</dbReference>
<reference evidence="4 5" key="1">
    <citation type="submission" date="2023-04" db="EMBL/GenBank/DDBJ databases">
        <title>Genome of Basidiobolus ranarum AG-B5.</title>
        <authorList>
            <person name="Stajich J.E."/>
            <person name="Carter-House D."/>
            <person name="Gryganskyi A."/>
        </authorList>
    </citation>
    <scope>NUCLEOTIDE SEQUENCE [LARGE SCALE GENOMIC DNA]</scope>
    <source>
        <strain evidence="4 5">AG-B5</strain>
    </source>
</reference>
<evidence type="ECO:0000313" key="5">
    <source>
        <dbReference type="Proteomes" id="UP001479436"/>
    </source>
</evidence>